<dbReference type="Proteomes" id="UP000054324">
    <property type="component" value="Unassembled WGS sequence"/>
</dbReference>
<name>A0A074Z6V7_OPIVI</name>
<accession>A0A074Z6V7</accession>
<proteinExistence type="predicted"/>
<reference evidence="1 2" key="1">
    <citation type="submission" date="2013-11" db="EMBL/GenBank/DDBJ databases">
        <title>Opisthorchis viverrini - life in the bile duct.</title>
        <authorList>
            <person name="Young N.D."/>
            <person name="Nagarajan N."/>
            <person name="Lin S.J."/>
            <person name="Korhonen P.K."/>
            <person name="Jex A.R."/>
            <person name="Hall R.S."/>
            <person name="Safavi-Hemami H."/>
            <person name="Kaewkong W."/>
            <person name="Bertrand D."/>
            <person name="Gao S."/>
            <person name="Seet Q."/>
            <person name="Wongkham S."/>
            <person name="Teh B.T."/>
            <person name="Wongkham C."/>
            <person name="Intapan P.M."/>
            <person name="Maleewong W."/>
            <person name="Yang X."/>
            <person name="Hu M."/>
            <person name="Wang Z."/>
            <person name="Hofmann A."/>
            <person name="Sternberg P.W."/>
            <person name="Tan P."/>
            <person name="Wang J."/>
            <person name="Gasser R.B."/>
        </authorList>
    </citation>
    <scope>NUCLEOTIDE SEQUENCE [LARGE SCALE GENOMIC DNA]</scope>
</reference>
<gene>
    <name evidence="1" type="ORF">T265_09160</name>
</gene>
<dbReference type="KEGG" id="ovi:T265_09160"/>
<sequence>MGFSSKCPLRPFFVGATVSDDSYLHMLETHVIPQLNQHKSSTVFQPQYSNQEQIDIPDNSTYDAVGHVLQVFKNSRMVEQTAGIKEKANQIGAQAFRLIPSFVGFAAFSEHFEDGVR</sequence>
<keyword evidence="2" id="KW-1185">Reference proteome</keyword>
<dbReference type="EMBL" id="KL596878">
    <property type="protein sequence ID" value="KER22823.1"/>
    <property type="molecule type" value="Genomic_DNA"/>
</dbReference>
<protein>
    <submittedName>
        <fullName evidence="1">Uncharacterized protein</fullName>
    </submittedName>
</protein>
<evidence type="ECO:0000313" key="1">
    <source>
        <dbReference type="EMBL" id="KER22823.1"/>
    </source>
</evidence>
<organism evidence="1 2">
    <name type="scientific">Opisthorchis viverrini</name>
    <name type="common">Southeast Asian liver fluke</name>
    <dbReference type="NCBI Taxonomy" id="6198"/>
    <lineage>
        <taxon>Eukaryota</taxon>
        <taxon>Metazoa</taxon>
        <taxon>Spiralia</taxon>
        <taxon>Lophotrochozoa</taxon>
        <taxon>Platyhelminthes</taxon>
        <taxon>Trematoda</taxon>
        <taxon>Digenea</taxon>
        <taxon>Opisthorchiida</taxon>
        <taxon>Opisthorchiata</taxon>
        <taxon>Opisthorchiidae</taxon>
        <taxon>Opisthorchis</taxon>
    </lineage>
</organism>
<dbReference type="RefSeq" id="XP_009173430.1">
    <property type="nucleotide sequence ID" value="XM_009175166.1"/>
</dbReference>
<dbReference type="GeneID" id="20323339"/>
<dbReference type="AlphaFoldDB" id="A0A074Z6V7"/>
<evidence type="ECO:0000313" key="2">
    <source>
        <dbReference type="Proteomes" id="UP000054324"/>
    </source>
</evidence>
<dbReference type="CTD" id="20323339"/>